<dbReference type="EnsemblMetazoa" id="CLYHEMT006772.1">
    <property type="protein sequence ID" value="CLYHEMP006772.1"/>
    <property type="gene ID" value="CLYHEMG006772"/>
</dbReference>
<dbReference type="GeneID" id="136819616"/>
<evidence type="ECO:0000256" key="1">
    <source>
        <dbReference type="SAM" id="MobiDB-lite"/>
    </source>
</evidence>
<name>A0A7M5V351_9CNID</name>
<keyword evidence="3" id="KW-1185">Reference proteome</keyword>
<sequence length="403" mass="44557">MPQLMRRFSKIESKAGRETIFIETIGFAKGAFQEEVRLWSNGLLNSHGGVIYFGVNSSGIIKGKLISRKEEDDLRLAVDRTFGHFQPFVSSQHYRLSFVPLDGGYRYIELKVSIGEMGEIYEDGRQQVYIIDAAKLIGPLHPQELQELILLKYKQSIEGAEEAAKYCTPNLHRAKSLARTAKKPAVLSPIVENNTPPSTSVTITKIQSASKKRPASPLISSGTIINAGDTSIEITCIKSPPKPAAVSKTKPNSTTVSTAAAKTTTSQKPSTTKSTTTTTTTTTKKTQKDLSTQKENKPMSSEKPVSSKTTKTSKIVQKLYSPRSYSSVRRCSPNMNATVQRTYSIGRSAPPPPPSHYGGYFQQPQAPMHEGGYNFNNNYDGANNWNNNINRNHFYNRFGFGLY</sequence>
<evidence type="ECO:0008006" key="4">
    <source>
        <dbReference type="Google" id="ProtNLM"/>
    </source>
</evidence>
<dbReference type="Proteomes" id="UP000594262">
    <property type="component" value="Unplaced"/>
</dbReference>
<dbReference type="InterPro" id="IPR029684">
    <property type="entry name" value="Schlafen"/>
</dbReference>
<protein>
    <recommendedName>
        <fullName evidence="4">Schlafen AlbA-2 domain-containing protein</fullName>
    </recommendedName>
</protein>
<dbReference type="RefSeq" id="XP_066931959.1">
    <property type="nucleotide sequence ID" value="XM_067075858.1"/>
</dbReference>
<organism evidence="2 3">
    <name type="scientific">Clytia hemisphaerica</name>
    <dbReference type="NCBI Taxonomy" id="252671"/>
    <lineage>
        <taxon>Eukaryota</taxon>
        <taxon>Metazoa</taxon>
        <taxon>Cnidaria</taxon>
        <taxon>Hydrozoa</taxon>
        <taxon>Hydroidolina</taxon>
        <taxon>Leptothecata</taxon>
        <taxon>Obeliida</taxon>
        <taxon>Clytiidae</taxon>
        <taxon>Clytia</taxon>
    </lineage>
</organism>
<reference evidence="2" key="1">
    <citation type="submission" date="2021-01" db="UniProtKB">
        <authorList>
            <consortium name="EnsemblMetazoa"/>
        </authorList>
    </citation>
    <scope>IDENTIFICATION</scope>
</reference>
<proteinExistence type="predicted"/>
<feature type="compositionally biased region" description="Low complexity" evidence="1">
    <location>
        <begin position="253"/>
        <end position="284"/>
    </location>
</feature>
<evidence type="ECO:0000313" key="3">
    <source>
        <dbReference type="Proteomes" id="UP000594262"/>
    </source>
</evidence>
<feature type="region of interest" description="Disordered" evidence="1">
    <location>
        <begin position="240"/>
        <end position="313"/>
    </location>
</feature>
<dbReference type="PANTHER" id="PTHR12155">
    <property type="entry name" value="SCHLAFEN"/>
    <property type="match status" value="1"/>
</dbReference>
<feature type="compositionally biased region" description="Basic and acidic residues" evidence="1">
    <location>
        <begin position="286"/>
        <end position="297"/>
    </location>
</feature>
<dbReference type="OrthoDB" id="10259112at2759"/>
<dbReference type="PANTHER" id="PTHR12155:SF41">
    <property type="entry name" value="SCHLAFEN ALBA-2 DOMAIN-CONTAINING PROTEIN"/>
    <property type="match status" value="1"/>
</dbReference>
<dbReference type="AlphaFoldDB" id="A0A7M5V351"/>
<accession>A0A7M5V351</accession>
<evidence type="ECO:0000313" key="2">
    <source>
        <dbReference type="EnsemblMetazoa" id="CLYHEMP006772.1"/>
    </source>
</evidence>